<dbReference type="Proteomes" id="UP001595872">
    <property type="component" value="Unassembled WGS sequence"/>
</dbReference>
<comment type="caution">
    <text evidence="1">The sequence shown here is derived from an EMBL/GenBank/DDBJ whole genome shotgun (WGS) entry which is preliminary data.</text>
</comment>
<evidence type="ECO:0000313" key="1">
    <source>
        <dbReference type="EMBL" id="MFC4913503.1"/>
    </source>
</evidence>
<gene>
    <name evidence="1" type="ORF">ACFPCY_39825</name>
</gene>
<name>A0ABV9UAA5_9ACTN</name>
<accession>A0ABV9UAA5</accession>
<proteinExistence type="predicted"/>
<dbReference type="EMBL" id="JBHSIT010000017">
    <property type="protein sequence ID" value="MFC4913503.1"/>
    <property type="molecule type" value="Genomic_DNA"/>
</dbReference>
<protein>
    <recommendedName>
        <fullName evidence="3">HEAT repeat domain-containing protein</fullName>
    </recommendedName>
</protein>
<evidence type="ECO:0000313" key="2">
    <source>
        <dbReference type="Proteomes" id="UP001595872"/>
    </source>
</evidence>
<reference evidence="2" key="1">
    <citation type="journal article" date="2019" name="Int. J. Syst. Evol. Microbiol.">
        <title>The Global Catalogue of Microorganisms (GCM) 10K type strain sequencing project: providing services to taxonomists for standard genome sequencing and annotation.</title>
        <authorList>
            <consortium name="The Broad Institute Genomics Platform"/>
            <consortium name="The Broad Institute Genome Sequencing Center for Infectious Disease"/>
            <person name="Wu L."/>
            <person name="Ma J."/>
        </authorList>
    </citation>
    <scope>NUCLEOTIDE SEQUENCE [LARGE SCALE GENOMIC DNA]</scope>
    <source>
        <strain evidence="2">KLKA75</strain>
    </source>
</reference>
<keyword evidence="2" id="KW-1185">Reference proteome</keyword>
<sequence>MPSEALEAALRDLLRAVDPQWQPPVLPPVEDETQQRYERIETIRLQLGHALAADPRFTARAAEDVVRAVLLDGSSTSQLVHPLIEAIGRRGVLLRLIEAVENGPCERRASAAAAAYWVRCWWPQDRLFEAARAAGIRSAVELRRFLDEHAQHVIRSAGEIDDLWPRFWRACLATFVMCEDDEIRFQLQTAFPLDSSRYAPKDADLLVEARRIAESAPERFQRLRDGTTGYGAAI</sequence>
<evidence type="ECO:0008006" key="3">
    <source>
        <dbReference type="Google" id="ProtNLM"/>
    </source>
</evidence>
<dbReference type="RefSeq" id="WP_378264485.1">
    <property type="nucleotide sequence ID" value="NZ_JBHSIT010000017.1"/>
</dbReference>
<organism evidence="1 2">
    <name type="scientific">Actinomadura gamaensis</name>
    <dbReference type="NCBI Taxonomy" id="1763541"/>
    <lineage>
        <taxon>Bacteria</taxon>
        <taxon>Bacillati</taxon>
        <taxon>Actinomycetota</taxon>
        <taxon>Actinomycetes</taxon>
        <taxon>Streptosporangiales</taxon>
        <taxon>Thermomonosporaceae</taxon>
        <taxon>Actinomadura</taxon>
    </lineage>
</organism>